<dbReference type="Proteomes" id="UP000095743">
    <property type="component" value="Chromosome"/>
</dbReference>
<gene>
    <name evidence="5" type="ORF">Gferi_24310</name>
</gene>
<dbReference type="InterPro" id="IPR027417">
    <property type="entry name" value="P-loop_NTPase"/>
</dbReference>
<evidence type="ECO:0000313" key="6">
    <source>
        <dbReference type="Proteomes" id="UP000095743"/>
    </source>
</evidence>
<evidence type="ECO:0000313" key="5">
    <source>
        <dbReference type="EMBL" id="AOT73285.1"/>
    </source>
</evidence>
<proteinExistence type="inferred from homology"/>
<dbReference type="InterPro" id="IPR050764">
    <property type="entry name" value="CbbQ/NirQ/NorQ/GpvN"/>
</dbReference>
<dbReference type="Gene3D" id="3.40.50.300">
    <property type="entry name" value="P-loop containing nucleotide triphosphate hydrolases"/>
    <property type="match status" value="1"/>
</dbReference>
<dbReference type="InterPro" id="IPR041628">
    <property type="entry name" value="ChlI/MoxR_AAA_lid"/>
</dbReference>
<dbReference type="GO" id="GO:0016887">
    <property type="term" value="F:ATP hydrolysis activity"/>
    <property type="evidence" value="ECO:0007669"/>
    <property type="project" value="InterPro"/>
</dbReference>
<evidence type="ECO:0000256" key="2">
    <source>
        <dbReference type="ARBA" id="ARBA00022840"/>
    </source>
</evidence>
<dbReference type="EMBL" id="CP017269">
    <property type="protein sequence ID" value="AOT73285.1"/>
    <property type="molecule type" value="Genomic_DNA"/>
</dbReference>
<protein>
    <recommendedName>
        <fullName evidence="4">AAA+ ATPase domain-containing protein</fullName>
    </recommendedName>
</protein>
<dbReference type="Gene3D" id="1.10.8.80">
    <property type="entry name" value="Magnesium chelatase subunit I, C-Terminal domain"/>
    <property type="match status" value="1"/>
</dbReference>
<dbReference type="CDD" id="cd00009">
    <property type="entry name" value="AAA"/>
    <property type="match status" value="1"/>
</dbReference>
<dbReference type="AlphaFoldDB" id="A0A1D8GQR7"/>
<dbReference type="OrthoDB" id="9808397at2"/>
<dbReference type="SMART" id="SM00382">
    <property type="entry name" value="AAA"/>
    <property type="match status" value="1"/>
</dbReference>
<keyword evidence="2" id="KW-0067">ATP-binding</keyword>
<keyword evidence="1" id="KW-0547">Nucleotide-binding</keyword>
<organism evidence="5 6">
    <name type="scientific">Geosporobacter ferrireducens</name>
    <dbReference type="NCBI Taxonomy" id="1424294"/>
    <lineage>
        <taxon>Bacteria</taxon>
        <taxon>Bacillati</taxon>
        <taxon>Bacillota</taxon>
        <taxon>Clostridia</taxon>
        <taxon>Peptostreptococcales</taxon>
        <taxon>Thermotaleaceae</taxon>
        <taxon>Geosporobacter</taxon>
    </lineage>
</organism>
<sequence>MKNMETVVVGKQEAIEKIVIALLCRGHILIEDVPGVGKTTLAQALARSIDCSFSRIQFTPDLIPSDLLGVSIYNQKEGVFQFIKGPIHSQIILADEINRTSPKTQSSLLEVMQEQQITVDGTTYKISDPFMVIATQNPIEYEGTFPLPEAQLDRFLFKITLGYPSLQEEIKVIQRKQDPEKFHQLEPVVSPIEISAAREAVEGIYVDGSIEEYIVKLIRATREDEHILLGASPRAAAGLYHAAKAYAYIKKRSYLLPDDVKNIIYSALTHRLIMTPEAKFKGYKSIDVIESIIKKVNVPLVRSYE</sequence>
<dbReference type="PIRSF" id="PIRSF002849">
    <property type="entry name" value="AAA_ATPase_chaperone_MoxR_prd"/>
    <property type="match status" value="1"/>
</dbReference>
<evidence type="ECO:0000256" key="1">
    <source>
        <dbReference type="ARBA" id="ARBA00022741"/>
    </source>
</evidence>
<dbReference type="InterPro" id="IPR003593">
    <property type="entry name" value="AAA+_ATPase"/>
</dbReference>
<dbReference type="PANTHER" id="PTHR42759:SF5">
    <property type="entry name" value="METHANOL DEHYDROGENASE REGULATOR"/>
    <property type="match status" value="1"/>
</dbReference>
<dbReference type="Pfam" id="PF07726">
    <property type="entry name" value="AAA_3"/>
    <property type="match status" value="1"/>
</dbReference>
<reference evidence="5 6" key="1">
    <citation type="submission" date="2016-09" db="EMBL/GenBank/DDBJ databases">
        <title>Genomic analysis reveals versatility of anaerobic energy metabolism of Geosporobacter ferrireducens IRF9 of phylum Firmicutes.</title>
        <authorList>
            <person name="Kim S.-J."/>
        </authorList>
    </citation>
    <scope>NUCLEOTIDE SEQUENCE [LARGE SCALE GENOMIC DNA]</scope>
    <source>
        <strain evidence="5 6">IRF9</strain>
    </source>
</reference>
<keyword evidence="6" id="KW-1185">Reference proteome</keyword>
<feature type="domain" description="AAA+ ATPase" evidence="4">
    <location>
        <begin position="24"/>
        <end position="165"/>
    </location>
</feature>
<name>A0A1D8GQR7_9FIRM</name>
<dbReference type="FunFam" id="3.40.50.300:FF:000640">
    <property type="entry name" value="MoxR family ATPase"/>
    <property type="match status" value="1"/>
</dbReference>
<evidence type="ECO:0000259" key="4">
    <source>
        <dbReference type="SMART" id="SM00382"/>
    </source>
</evidence>
<dbReference type="InterPro" id="IPR011703">
    <property type="entry name" value="ATPase_AAA-3"/>
</dbReference>
<dbReference type="KEGG" id="gfe:Gferi_24310"/>
<accession>A0A1D8GQR7</accession>
<dbReference type="SUPFAM" id="SSF52540">
    <property type="entry name" value="P-loop containing nucleoside triphosphate hydrolases"/>
    <property type="match status" value="1"/>
</dbReference>
<evidence type="ECO:0000256" key="3">
    <source>
        <dbReference type="ARBA" id="ARBA00061607"/>
    </source>
</evidence>
<comment type="similarity">
    <text evidence="3">Belongs to the MoxR family.</text>
</comment>
<dbReference type="Pfam" id="PF17863">
    <property type="entry name" value="AAA_lid_2"/>
    <property type="match status" value="1"/>
</dbReference>
<dbReference type="PANTHER" id="PTHR42759">
    <property type="entry name" value="MOXR FAMILY PROTEIN"/>
    <property type="match status" value="1"/>
</dbReference>
<dbReference type="STRING" id="1424294.Gferi_24310"/>
<dbReference type="GO" id="GO:0005524">
    <property type="term" value="F:ATP binding"/>
    <property type="evidence" value="ECO:0007669"/>
    <property type="project" value="UniProtKB-KW"/>
</dbReference>